<comment type="caution">
    <text evidence="3">The sequence shown here is derived from an EMBL/GenBank/DDBJ whole genome shotgun (WGS) entry which is preliminary data.</text>
</comment>
<dbReference type="EMBL" id="JAHRIN010023433">
    <property type="protein sequence ID" value="MEQ2199168.1"/>
    <property type="molecule type" value="Genomic_DNA"/>
</dbReference>
<accession>A0ABV0QUU4</accession>
<evidence type="ECO:0000256" key="2">
    <source>
        <dbReference type="SAM" id="SignalP"/>
    </source>
</evidence>
<evidence type="ECO:0000313" key="3">
    <source>
        <dbReference type="EMBL" id="MEQ2199168.1"/>
    </source>
</evidence>
<evidence type="ECO:0008006" key="5">
    <source>
        <dbReference type="Google" id="ProtNLM"/>
    </source>
</evidence>
<reference evidence="3 4" key="1">
    <citation type="submission" date="2021-06" db="EMBL/GenBank/DDBJ databases">
        <authorList>
            <person name="Palmer J.M."/>
        </authorList>
    </citation>
    <scope>NUCLEOTIDE SEQUENCE [LARGE SCALE GENOMIC DNA]</scope>
    <source>
        <strain evidence="3 4">XC_2019</strain>
        <tissue evidence="3">Muscle</tissue>
    </source>
</reference>
<organism evidence="3 4">
    <name type="scientific">Xenoophorus captivus</name>
    <dbReference type="NCBI Taxonomy" id="1517983"/>
    <lineage>
        <taxon>Eukaryota</taxon>
        <taxon>Metazoa</taxon>
        <taxon>Chordata</taxon>
        <taxon>Craniata</taxon>
        <taxon>Vertebrata</taxon>
        <taxon>Euteleostomi</taxon>
        <taxon>Actinopterygii</taxon>
        <taxon>Neopterygii</taxon>
        <taxon>Teleostei</taxon>
        <taxon>Neoteleostei</taxon>
        <taxon>Acanthomorphata</taxon>
        <taxon>Ovalentaria</taxon>
        <taxon>Atherinomorphae</taxon>
        <taxon>Cyprinodontiformes</taxon>
        <taxon>Goodeidae</taxon>
        <taxon>Xenoophorus</taxon>
    </lineage>
</organism>
<feature type="transmembrane region" description="Helical" evidence="1">
    <location>
        <begin position="79"/>
        <end position="100"/>
    </location>
</feature>
<name>A0ABV0QUU4_9TELE</name>
<keyword evidence="4" id="KW-1185">Reference proteome</keyword>
<keyword evidence="1" id="KW-1133">Transmembrane helix</keyword>
<protein>
    <recommendedName>
        <fullName evidence="5">Secreted protein</fullName>
    </recommendedName>
</protein>
<proteinExistence type="predicted"/>
<keyword evidence="2" id="KW-0732">Signal</keyword>
<sequence length="101" mass="11257">MSVYMLCAHVCLYVFVCKWAQKCCQSLSAGATEGEKGTPAKPKSTSPRSYTGTMCYVTITHSMQATPVNKREKLVCETYLYSKQILILVLLLSTEIIILIK</sequence>
<feature type="chain" id="PRO_5047300511" description="Secreted protein" evidence="2">
    <location>
        <begin position="21"/>
        <end position="101"/>
    </location>
</feature>
<evidence type="ECO:0000313" key="4">
    <source>
        <dbReference type="Proteomes" id="UP001434883"/>
    </source>
</evidence>
<keyword evidence="1" id="KW-0472">Membrane</keyword>
<feature type="signal peptide" evidence="2">
    <location>
        <begin position="1"/>
        <end position="20"/>
    </location>
</feature>
<evidence type="ECO:0000256" key="1">
    <source>
        <dbReference type="SAM" id="Phobius"/>
    </source>
</evidence>
<keyword evidence="1" id="KW-0812">Transmembrane</keyword>
<dbReference type="Proteomes" id="UP001434883">
    <property type="component" value="Unassembled WGS sequence"/>
</dbReference>
<gene>
    <name evidence="3" type="ORF">XENOCAPTIV_026534</name>
</gene>